<organism evidence="2 3">
    <name type="scientific">Leucobacter chromiireducens subsp. solipictus</name>
    <dbReference type="NCBI Taxonomy" id="398235"/>
    <lineage>
        <taxon>Bacteria</taxon>
        <taxon>Bacillati</taxon>
        <taxon>Actinomycetota</taxon>
        <taxon>Actinomycetes</taxon>
        <taxon>Micrococcales</taxon>
        <taxon>Microbacteriaceae</taxon>
        <taxon>Leucobacter</taxon>
    </lineage>
</organism>
<sequence length="84" mass="9137">MTNEYHSNVPHHATRTEAPNGEGTAHPPRDGATQDRPILDGASEYYGDEAEEVNPRLGQEDPALTRQPETGEHASASEESQNGR</sequence>
<dbReference type="RefSeq" id="WP_202343678.1">
    <property type="nucleotide sequence ID" value="NZ_BAAAPI010000002.1"/>
</dbReference>
<comment type="caution">
    <text evidence="2">The sequence shown here is derived from an EMBL/GenBank/DDBJ whole genome shotgun (WGS) entry which is preliminary data.</text>
</comment>
<feature type="region of interest" description="Disordered" evidence="1">
    <location>
        <begin position="1"/>
        <end position="84"/>
    </location>
</feature>
<dbReference type="EMBL" id="QYAC01000002">
    <property type="protein sequence ID" value="MBL3678397.1"/>
    <property type="molecule type" value="Genomic_DNA"/>
</dbReference>
<gene>
    <name evidence="2" type="ORF">D3230_03645</name>
</gene>
<proteinExistence type="predicted"/>
<evidence type="ECO:0000313" key="3">
    <source>
        <dbReference type="Proteomes" id="UP001645859"/>
    </source>
</evidence>
<evidence type="ECO:0000313" key="2">
    <source>
        <dbReference type="EMBL" id="MBL3678397.1"/>
    </source>
</evidence>
<dbReference type="Proteomes" id="UP001645859">
    <property type="component" value="Unassembled WGS sequence"/>
</dbReference>
<evidence type="ECO:0000256" key="1">
    <source>
        <dbReference type="SAM" id="MobiDB-lite"/>
    </source>
</evidence>
<keyword evidence="3" id="KW-1185">Reference proteome</keyword>
<protein>
    <submittedName>
        <fullName evidence="2">Uncharacterized protein</fullName>
    </submittedName>
</protein>
<name>A0ABS1SDI0_9MICO</name>
<accession>A0ABS1SDI0</accession>
<reference evidence="2 3" key="1">
    <citation type="submission" date="2018-09" db="EMBL/GenBank/DDBJ databases">
        <title>Comparative genomics of Leucobacter spp.</title>
        <authorList>
            <person name="Reis A.C."/>
            <person name="Kolvenbach B.A."/>
            <person name="Corvini P.F.X."/>
            <person name="Nunes O.C."/>
        </authorList>
    </citation>
    <scope>NUCLEOTIDE SEQUENCE [LARGE SCALE GENOMIC DNA]</scope>
    <source>
        <strain evidence="2 3">TAN 31504</strain>
    </source>
</reference>